<keyword evidence="11" id="KW-1185">Reference proteome</keyword>
<evidence type="ECO:0000256" key="6">
    <source>
        <dbReference type="ARBA" id="ARBA00022763"/>
    </source>
</evidence>
<name>A0A3D8K463_9BURK</name>
<organism evidence="10 11">
    <name type="scientific">Trinickia dinghuensis</name>
    <dbReference type="NCBI Taxonomy" id="2291023"/>
    <lineage>
        <taxon>Bacteria</taxon>
        <taxon>Pseudomonadati</taxon>
        <taxon>Pseudomonadota</taxon>
        <taxon>Betaproteobacteria</taxon>
        <taxon>Burkholderiales</taxon>
        <taxon>Burkholderiaceae</taxon>
        <taxon>Trinickia</taxon>
    </lineage>
</organism>
<evidence type="ECO:0000256" key="2">
    <source>
        <dbReference type="ARBA" id="ARBA00008711"/>
    </source>
</evidence>
<dbReference type="InterPro" id="IPR014048">
    <property type="entry name" value="MethylDNA_cys_MeTrfase_DNA-bd"/>
</dbReference>
<keyword evidence="6" id="KW-0227">DNA damage</keyword>
<dbReference type="EMBL" id="QRGA01000003">
    <property type="protein sequence ID" value="RDU99654.1"/>
    <property type="molecule type" value="Genomic_DNA"/>
</dbReference>
<dbReference type="AlphaFoldDB" id="A0A3D8K463"/>
<dbReference type="RefSeq" id="WP_115532324.1">
    <property type="nucleotide sequence ID" value="NZ_QRGA01000003.1"/>
</dbReference>
<dbReference type="GO" id="GO:0003908">
    <property type="term" value="F:methylated-DNA-[protein]-cysteine S-methyltransferase activity"/>
    <property type="evidence" value="ECO:0007669"/>
    <property type="project" value="UniProtKB-EC"/>
</dbReference>
<dbReference type="Gene3D" id="1.10.10.10">
    <property type="entry name" value="Winged helix-like DNA-binding domain superfamily/Winged helix DNA-binding domain"/>
    <property type="match status" value="1"/>
</dbReference>
<feature type="domain" description="Methylated-DNA-[protein]-cysteine S-methyltransferase DNA binding" evidence="9">
    <location>
        <begin position="72"/>
        <end position="153"/>
    </location>
</feature>
<dbReference type="GO" id="GO:0032259">
    <property type="term" value="P:methylation"/>
    <property type="evidence" value="ECO:0007669"/>
    <property type="project" value="UniProtKB-KW"/>
</dbReference>
<dbReference type="NCBIfam" id="TIGR00589">
    <property type="entry name" value="ogt"/>
    <property type="match status" value="1"/>
</dbReference>
<evidence type="ECO:0000256" key="5">
    <source>
        <dbReference type="ARBA" id="ARBA00022679"/>
    </source>
</evidence>
<evidence type="ECO:0000256" key="3">
    <source>
        <dbReference type="ARBA" id="ARBA00011918"/>
    </source>
</evidence>
<evidence type="ECO:0000256" key="1">
    <source>
        <dbReference type="ARBA" id="ARBA00001286"/>
    </source>
</evidence>
<dbReference type="Pfam" id="PF01035">
    <property type="entry name" value="DNA_binding_1"/>
    <property type="match status" value="1"/>
</dbReference>
<protein>
    <recommendedName>
        <fullName evidence="3">methylated-DNA--[protein]-cysteine S-methyltransferase</fullName>
        <ecNumber evidence="3">2.1.1.63</ecNumber>
    </recommendedName>
</protein>
<evidence type="ECO:0000313" key="10">
    <source>
        <dbReference type="EMBL" id="RDU99654.1"/>
    </source>
</evidence>
<keyword evidence="7" id="KW-0234">DNA repair</keyword>
<keyword evidence="4 10" id="KW-0489">Methyltransferase</keyword>
<sequence length="160" mass="16774">MYDAVVSAPFGKVGIEVDAAAGVVRAICYLEDSVPARAPDSAIAERAARQIERYLADAGAPFDLPLADAGTPFQRRVWQAMCEIPLGSVMTYGALARQVGGVARAVGQACGDNPFPLVIPCHRVVGANGLGGFSHHAGGFYPSVKRWLLAHESSQLALAL</sequence>
<dbReference type="GO" id="GO:0006281">
    <property type="term" value="P:DNA repair"/>
    <property type="evidence" value="ECO:0007669"/>
    <property type="project" value="UniProtKB-KW"/>
</dbReference>
<dbReference type="FunFam" id="1.10.10.10:FF:000214">
    <property type="entry name" value="Methylated-DNA--protein-cysteine methyltransferase"/>
    <property type="match status" value="1"/>
</dbReference>
<dbReference type="SUPFAM" id="SSF46767">
    <property type="entry name" value="Methylated DNA-protein cysteine methyltransferase, C-terminal domain"/>
    <property type="match status" value="1"/>
</dbReference>
<proteinExistence type="inferred from homology"/>
<comment type="catalytic activity">
    <reaction evidence="8">
        <text>a 6-O-methyl-2'-deoxyguanosine in DNA + L-cysteinyl-[protein] = S-methyl-L-cysteinyl-[protein] + a 2'-deoxyguanosine in DNA</text>
        <dbReference type="Rhea" id="RHEA:24000"/>
        <dbReference type="Rhea" id="RHEA-COMP:10131"/>
        <dbReference type="Rhea" id="RHEA-COMP:10132"/>
        <dbReference type="Rhea" id="RHEA-COMP:11367"/>
        <dbReference type="Rhea" id="RHEA-COMP:11368"/>
        <dbReference type="ChEBI" id="CHEBI:29950"/>
        <dbReference type="ChEBI" id="CHEBI:82612"/>
        <dbReference type="ChEBI" id="CHEBI:85445"/>
        <dbReference type="ChEBI" id="CHEBI:85448"/>
        <dbReference type="EC" id="2.1.1.63"/>
    </reaction>
</comment>
<accession>A0A3D8K463</accession>
<dbReference type="Proteomes" id="UP000256838">
    <property type="component" value="Unassembled WGS sequence"/>
</dbReference>
<gene>
    <name evidence="10" type="ORF">DWV00_04290</name>
</gene>
<dbReference type="SUPFAM" id="SSF53155">
    <property type="entry name" value="Methylated DNA-protein cysteine methyltransferase domain"/>
    <property type="match status" value="1"/>
</dbReference>
<evidence type="ECO:0000313" key="11">
    <source>
        <dbReference type="Proteomes" id="UP000256838"/>
    </source>
</evidence>
<dbReference type="PANTHER" id="PTHR10815:SF13">
    <property type="entry name" value="METHYLATED-DNA--PROTEIN-CYSTEINE METHYLTRANSFERASE"/>
    <property type="match status" value="1"/>
</dbReference>
<dbReference type="CDD" id="cd06445">
    <property type="entry name" value="ATase"/>
    <property type="match status" value="1"/>
</dbReference>
<dbReference type="OrthoDB" id="9802228at2"/>
<dbReference type="InterPro" id="IPR036631">
    <property type="entry name" value="MGMT_N_sf"/>
</dbReference>
<reference evidence="10 11" key="1">
    <citation type="submission" date="2018-08" db="EMBL/GenBank/DDBJ databases">
        <title>Paraburkholderia sp. DHOM06 isolated from forest soil.</title>
        <authorList>
            <person name="Gao Z.-H."/>
            <person name="Qiu L.-H."/>
        </authorList>
    </citation>
    <scope>NUCLEOTIDE SEQUENCE [LARGE SCALE GENOMIC DNA]</scope>
    <source>
        <strain evidence="10 11">DHOM06</strain>
    </source>
</reference>
<dbReference type="EC" id="2.1.1.63" evidence="3"/>
<dbReference type="InterPro" id="IPR001497">
    <property type="entry name" value="MethylDNA_cys_MeTrfase_AS"/>
</dbReference>
<comment type="caution">
    <text evidence="10">The sequence shown here is derived from an EMBL/GenBank/DDBJ whole genome shotgun (WGS) entry which is preliminary data.</text>
</comment>
<evidence type="ECO:0000256" key="7">
    <source>
        <dbReference type="ARBA" id="ARBA00023204"/>
    </source>
</evidence>
<comment type="catalytic activity">
    <reaction evidence="1">
        <text>a 4-O-methyl-thymidine in DNA + L-cysteinyl-[protein] = a thymidine in DNA + S-methyl-L-cysteinyl-[protein]</text>
        <dbReference type="Rhea" id="RHEA:53428"/>
        <dbReference type="Rhea" id="RHEA-COMP:10131"/>
        <dbReference type="Rhea" id="RHEA-COMP:10132"/>
        <dbReference type="Rhea" id="RHEA-COMP:13555"/>
        <dbReference type="Rhea" id="RHEA-COMP:13556"/>
        <dbReference type="ChEBI" id="CHEBI:29950"/>
        <dbReference type="ChEBI" id="CHEBI:82612"/>
        <dbReference type="ChEBI" id="CHEBI:137386"/>
        <dbReference type="ChEBI" id="CHEBI:137387"/>
        <dbReference type="EC" id="2.1.1.63"/>
    </reaction>
</comment>
<evidence type="ECO:0000256" key="4">
    <source>
        <dbReference type="ARBA" id="ARBA00022603"/>
    </source>
</evidence>
<evidence type="ECO:0000259" key="9">
    <source>
        <dbReference type="Pfam" id="PF01035"/>
    </source>
</evidence>
<dbReference type="InterPro" id="IPR036388">
    <property type="entry name" value="WH-like_DNA-bd_sf"/>
</dbReference>
<dbReference type="PROSITE" id="PS00374">
    <property type="entry name" value="MGMT"/>
    <property type="match status" value="1"/>
</dbReference>
<comment type="similarity">
    <text evidence="2">Belongs to the MGMT family.</text>
</comment>
<dbReference type="PANTHER" id="PTHR10815">
    <property type="entry name" value="METHYLATED-DNA--PROTEIN-CYSTEINE METHYLTRANSFERASE"/>
    <property type="match status" value="1"/>
</dbReference>
<evidence type="ECO:0000256" key="8">
    <source>
        <dbReference type="ARBA" id="ARBA00049348"/>
    </source>
</evidence>
<keyword evidence="5 10" id="KW-0808">Transferase</keyword>
<dbReference type="InterPro" id="IPR036217">
    <property type="entry name" value="MethylDNA_cys_MeTrfase_DNAb"/>
</dbReference>